<dbReference type="InterPro" id="IPR008979">
    <property type="entry name" value="Galactose-bd-like_sf"/>
</dbReference>
<evidence type="ECO:0000259" key="6">
    <source>
        <dbReference type="Pfam" id="PF02837"/>
    </source>
</evidence>
<dbReference type="Pfam" id="PF00703">
    <property type="entry name" value="Glyco_hydro_2"/>
    <property type="match status" value="1"/>
</dbReference>
<dbReference type="InterPro" id="IPR006102">
    <property type="entry name" value="Ig-like_GH2"/>
</dbReference>
<keyword evidence="8" id="KW-0614">Plasmid</keyword>
<dbReference type="InterPro" id="IPR006104">
    <property type="entry name" value="Glyco_hydro_2_N"/>
</dbReference>
<dbReference type="Pfam" id="PF02836">
    <property type="entry name" value="Glyco_hydro_2_C"/>
    <property type="match status" value="1"/>
</dbReference>
<organism evidence="8 9">
    <name type="scientific">Flammeovirga kamogawensis</name>
    <dbReference type="NCBI Taxonomy" id="373891"/>
    <lineage>
        <taxon>Bacteria</taxon>
        <taxon>Pseudomonadati</taxon>
        <taxon>Bacteroidota</taxon>
        <taxon>Cytophagia</taxon>
        <taxon>Cytophagales</taxon>
        <taxon>Flammeovirgaceae</taxon>
        <taxon>Flammeovirga</taxon>
    </lineage>
</organism>
<name>A0ABX8H3Z2_9BACT</name>
<dbReference type="InterPro" id="IPR051913">
    <property type="entry name" value="GH2_Domain-Containing"/>
</dbReference>
<keyword evidence="3" id="KW-0326">Glycosidase</keyword>
<dbReference type="RefSeq" id="WP_144077286.1">
    <property type="nucleotide sequence ID" value="NZ_CP076130.1"/>
</dbReference>
<dbReference type="Gene3D" id="2.60.120.260">
    <property type="entry name" value="Galactose-binding domain-like"/>
    <property type="match status" value="1"/>
</dbReference>
<evidence type="ECO:0000256" key="3">
    <source>
        <dbReference type="ARBA" id="ARBA00023295"/>
    </source>
</evidence>
<dbReference type="InterPro" id="IPR017853">
    <property type="entry name" value="GH"/>
</dbReference>
<evidence type="ECO:0000313" key="8">
    <source>
        <dbReference type="EMBL" id="QWG10388.1"/>
    </source>
</evidence>
<feature type="domain" description="Glycoside hydrolase family 2 immunoglobulin-like beta-sandwich" evidence="4">
    <location>
        <begin position="203"/>
        <end position="305"/>
    </location>
</feature>
<dbReference type="InterPro" id="IPR006101">
    <property type="entry name" value="Glyco_hydro_2"/>
</dbReference>
<feature type="domain" description="DUF4982" evidence="7">
    <location>
        <begin position="610"/>
        <end position="673"/>
    </location>
</feature>
<evidence type="ECO:0000256" key="2">
    <source>
        <dbReference type="ARBA" id="ARBA00022801"/>
    </source>
</evidence>
<protein>
    <submittedName>
        <fullName evidence="8">DUF4982 domain-containing protein</fullName>
    </submittedName>
</protein>
<evidence type="ECO:0000259" key="5">
    <source>
        <dbReference type="Pfam" id="PF02836"/>
    </source>
</evidence>
<sequence>MKQLLLYILLLTTISLTITLKAVAGDKVPFNKEWKFSKETSALDYKKVSSLSFDVSGWKAVSLPHTTNIEPMVVNNQWQGIAWYRKTFFIDETKQGKKFFIEFEGAMNIAEVWVNGQFVKKHIGGYLPFVFDISSYVSFEKENCIVVRLDNNDSAVTGPKPLKILDFNTFGGLYRNAWLLIKDPLHITNAILEDKVAGGGIFVTYPEVSTKKAVVAIQSDIKNLYKTAKNVTIVQELRYKNKLIGKVKSESIFIKSNESSTIKQSITVKNPKLWDTDSPHLYSLITKVMDGKKTVDKEVTKIGIKHISFVGRDFYLNGKKRYLRGVNRHQEYPYIGYALSTNAEIRDAIKIKNAGFDVVRLSHYPHSPSFMDACDSLGLLTLDAILGWQYYKPTAAFRNQIFQTAKDLIRRDRNHANVIAWEVSLNETKMPLEFRQKLSAIAHEEYPTKQSFSAGWMNEGYDIYLQARQHRILHPEAREEWKGPYFVSEYGDWEYYSKNAGLNQHQLDKTTRYETSSRQARSFGERRLLMQAYNVQEALNDNLGTEAFGDGYWVMFDYNRGYHDDLELSGISDLFRIEKFAYYFYQSQREPTKHIPVTLKIASYWTDKSPLSVKVYSNCDEVAFYLNNKLVAKQKPDQDKKAINLPHPPFTFQLNKFEKGTLKAIGYIGGKAVETTLVRTPESADHLVIEIDESKIPLASNSKDVVFAYIKVVDKYGTLVPDYNKEIELNINGNAVLMNKKGITTEAGIGTAVLQFESFNKELQLHATAENGKLKGSLQLDVK</sequence>
<proteinExistence type="inferred from homology"/>
<feature type="domain" description="Glycoside hydrolase family 2 catalytic" evidence="5">
    <location>
        <begin position="312"/>
        <end position="433"/>
    </location>
</feature>
<dbReference type="EMBL" id="CP076130">
    <property type="protein sequence ID" value="QWG10388.1"/>
    <property type="molecule type" value="Genomic_DNA"/>
</dbReference>
<evidence type="ECO:0000313" key="9">
    <source>
        <dbReference type="Proteomes" id="UP000682802"/>
    </source>
</evidence>
<reference evidence="8 9" key="1">
    <citation type="submission" date="2021-05" db="EMBL/GenBank/DDBJ databases">
        <title>Comparative genomic studies on the polysaccharide-degrading batcterial strains of the Flammeovirga genus.</title>
        <authorList>
            <person name="Zewei F."/>
            <person name="Zheng Z."/>
            <person name="Yu L."/>
            <person name="Ruyue G."/>
            <person name="Yanhong M."/>
            <person name="Yuanyuan C."/>
            <person name="Jingyan G."/>
            <person name="Wenjun H."/>
        </authorList>
    </citation>
    <scope>NUCLEOTIDE SEQUENCE [LARGE SCALE GENOMIC DNA]</scope>
    <source>
        <strain evidence="8 9">YS10</strain>
        <plasmid evidence="8 9">p1</plasmid>
    </source>
</reference>
<evidence type="ECO:0000259" key="7">
    <source>
        <dbReference type="Pfam" id="PF16355"/>
    </source>
</evidence>
<dbReference type="InterPro" id="IPR036156">
    <property type="entry name" value="Beta-gal/glucu_dom_sf"/>
</dbReference>
<gene>
    <name evidence="8" type="ORF">KM029_25775</name>
</gene>
<keyword evidence="9" id="KW-1185">Reference proteome</keyword>
<accession>A0ABX8H3Z2</accession>
<evidence type="ECO:0000259" key="4">
    <source>
        <dbReference type="Pfam" id="PF00703"/>
    </source>
</evidence>
<dbReference type="PRINTS" id="PR00132">
    <property type="entry name" value="GLHYDRLASE2"/>
</dbReference>
<dbReference type="InterPro" id="IPR013783">
    <property type="entry name" value="Ig-like_fold"/>
</dbReference>
<dbReference type="Gene3D" id="3.20.20.80">
    <property type="entry name" value="Glycosidases"/>
    <property type="match status" value="1"/>
</dbReference>
<keyword evidence="2" id="KW-0378">Hydrolase</keyword>
<dbReference type="SUPFAM" id="SSF49303">
    <property type="entry name" value="beta-Galactosidase/glucuronidase domain"/>
    <property type="match status" value="1"/>
</dbReference>
<dbReference type="Proteomes" id="UP000682802">
    <property type="component" value="Plasmid p1"/>
</dbReference>
<geneLocation type="plasmid" evidence="8 9">
    <name>p1</name>
</geneLocation>
<dbReference type="Pfam" id="PF16355">
    <property type="entry name" value="DUF4982"/>
    <property type="match status" value="1"/>
</dbReference>
<feature type="domain" description="Glycosyl hydrolases family 2 sugar binding" evidence="6">
    <location>
        <begin position="61"/>
        <end position="181"/>
    </location>
</feature>
<dbReference type="InterPro" id="IPR006103">
    <property type="entry name" value="Glyco_hydro_2_cat"/>
</dbReference>
<comment type="similarity">
    <text evidence="1">Belongs to the glycosyl hydrolase 2 family.</text>
</comment>
<dbReference type="SUPFAM" id="SSF49785">
    <property type="entry name" value="Galactose-binding domain-like"/>
    <property type="match status" value="1"/>
</dbReference>
<dbReference type="PANTHER" id="PTHR42732:SF1">
    <property type="entry name" value="BETA-MANNOSIDASE"/>
    <property type="match status" value="1"/>
</dbReference>
<dbReference type="Gene3D" id="2.60.40.10">
    <property type="entry name" value="Immunoglobulins"/>
    <property type="match status" value="3"/>
</dbReference>
<dbReference type="SUPFAM" id="SSF51445">
    <property type="entry name" value="(Trans)glycosidases"/>
    <property type="match status" value="1"/>
</dbReference>
<evidence type="ECO:0000256" key="1">
    <source>
        <dbReference type="ARBA" id="ARBA00007401"/>
    </source>
</evidence>
<dbReference type="InterPro" id="IPR032311">
    <property type="entry name" value="DUF4982"/>
</dbReference>
<dbReference type="PANTHER" id="PTHR42732">
    <property type="entry name" value="BETA-GALACTOSIDASE"/>
    <property type="match status" value="1"/>
</dbReference>
<dbReference type="Pfam" id="PF02837">
    <property type="entry name" value="Glyco_hydro_2_N"/>
    <property type="match status" value="1"/>
</dbReference>